<dbReference type="EMBL" id="UYRU01060041">
    <property type="protein sequence ID" value="VDN14686.1"/>
    <property type="molecule type" value="Genomic_DNA"/>
</dbReference>
<dbReference type="PANTHER" id="PTHR43963">
    <property type="entry name" value="CARBONYL REDUCTASE 1-RELATED"/>
    <property type="match status" value="1"/>
</dbReference>
<evidence type="ECO:0008006" key="6">
    <source>
        <dbReference type="Google" id="ProtNLM"/>
    </source>
</evidence>
<gene>
    <name evidence="4" type="ORF">DILT_LOCUS10517</name>
</gene>
<sequence length="177" mass="19665">MKLAIVTGANKGIGHGIVERLVQCLMPQSDWHVYLTARNVSLGQAAVEEFIKQGLPVKFHQLDITDKSSRDKLAEYVKSNYPEGINILVNNAGMAYKNDSTASFGEQAQVTLATNFFATLDMCNTFLPLMAENSRLVNVSSMTAIMALKALGNELYEKFVNPLTMDQLCELMHDFIR</sequence>
<evidence type="ECO:0000256" key="2">
    <source>
        <dbReference type="ARBA" id="ARBA00022857"/>
    </source>
</evidence>
<keyword evidence="3" id="KW-0560">Oxidoreductase</keyword>
<reference evidence="4 5" key="1">
    <citation type="submission" date="2018-11" db="EMBL/GenBank/DDBJ databases">
        <authorList>
            <consortium name="Pathogen Informatics"/>
        </authorList>
    </citation>
    <scope>NUCLEOTIDE SEQUENCE [LARGE SCALE GENOMIC DNA]</scope>
</reference>
<proteinExistence type="inferred from homology"/>
<protein>
    <recommendedName>
        <fullName evidence="6">Carbonyl reductase [NADPH] 1</fullName>
    </recommendedName>
</protein>
<dbReference type="GO" id="GO:0016491">
    <property type="term" value="F:oxidoreductase activity"/>
    <property type="evidence" value="ECO:0007669"/>
    <property type="project" value="UniProtKB-KW"/>
</dbReference>
<dbReference type="InterPro" id="IPR002347">
    <property type="entry name" value="SDR_fam"/>
</dbReference>
<dbReference type="Proteomes" id="UP000281553">
    <property type="component" value="Unassembled WGS sequence"/>
</dbReference>
<accession>A0A3P7P9U0</accession>
<dbReference type="Pfam" id="PF00106">
    <property type="entry name" value="adh_short"/>
    <property type="match status" value="1"/>
</dbReference>
<dbReference type="OrthoDB" id="7289984at2759"/>
<dbReference type="PANTHER" id="PTHR43963:SF6">
    <property type="entry name" value="CHAIN DEHYDROGENASE FAMILY PROTEIN, PUTATIVE (AFU_ORTHOLOGUE AFUA_3G15350)-RELATED"/>
    <property type="match status" value="1"/>
</dbReference>
<comment type="similarity">
    <text evidence="1">Belongs to the short-chain dehydrogenases/reductases (SDR) family.</text>
</comment>
<dbReference type="PRINTS" id="PR00081">
    <property type="entry name" value="GDHRDH"/>
</dbReference>
<dbReference type="Gene3D" id="3.40.50.720">
    <property type="entry name" value="NAD(P)-binding Rossmann-like Domain"/>
    <property type="match status" value="1"/>
</dbReference>
<evidence type="ECO:0000256" key="1">
    <source>
        <dbReference type="ARBA" id="ARBA00006484"/>
    </source>
</evidence>
<keyword evidence="5" id="KW-1185">Reference proteome</keyword>
<evidence type="ECO:0000313" key="5">
    <source>
        <dbReference type="Proteomes" id="UP000281553"/>
    </source>
</evidence>
<dbReference type="AlphaFoldDB" id="A0A3P7P9U0"/>
<evidence type="ECO:0000256" key="3">
    <source>
        <dbReference type="ARBA" id="ARBA00023002"/>
    </source>
</evidence>
<keyword evidence="2" id="KW-0521">NADP</keyword>
<dbReference type="SUPFAM" id="SSF51735">
    <property type="entry name" value="NAD(P)-binding Rossmann-fold domains"/>
    <property type="match status" value="1"/>
</dbReference>
<evidence type="ECO:0000313" key="4">
    <source>
        <dbReference type="EMBL" id="VDN14686.1"/>
    </source>
</evidence>
<dbReference type="InterPro" id="IPR036291">
    <property type="entry name" value="NAD(P)-bd_dom_sf"/>
</dbReference>
<organism evidence="4 5">
    <name type="scientific">Dibothriocephalus latus</name>
    <name type="common">Fish tapeworm</name>
    <name type="synonym">Diphyllobothrium latum</name>
    <dbReference type="NCBI Taxonomy" id="60516"/>
    <lineage>
        <taxon>Eukaryota</taxon>
        <taxon>Metazoa</taxon>
        <taxon>Spiralia</taxon>
        <taxon>Lophotrochozoa</taxon>
        <taxon>Platyhelminthes</taxon>
        <taxon>Cestoda</taxon>
        <taxon>Eucestoda</taxon>
        <taxon>Diphyllobothriidea</taxon>
        <taxon>Diphyllobothriidae</taxon>
        <taxon>Dibothriocephalus</taxon>
    </lineage>
</organism>
<name>A0A3P7P9U0_DIBLA</name>